<protein>
    <submittedName>
        <fullName evidence="5">MerR family transcriptional regulator</fullName>
    </submittedName>
</protein>
<dbReference type="InterPro" id="IPR000551">
    <property type="entry name" value="MerR-type_HTH_dom"/>
</dbReference>
<dbReference type="PRINTS" id="PR00040">
    <property type="entry name" value="HTHMERR"/>
</dbReference>
<dbReference type="Gene3D" id="1.10.1660.10">
    <property type="match status" value="1"/>
</dbReference>
<dbReference type="SUPFAM" id="SSF46955">
    <property type="entry name" value="Putative DNA-binding domain"/>
    <property type="match status" value="1"/>
</dbReference>
<keyword evidence="2" id="KW-0238">DNA-binding</keyword>
<dbReference type="Pfam" id="PF13411">
    <property type="entry name" value="MerR_1"/>
    <property type="match status" value="1"/>
</dbReference>
<dbReference type="InterPro" id="IPR009061">
    <property type="entry name" value="DNA-bd_dom_put_sf"/>
</dbReference>
<evidence type="ECO:0000256" key="2">
    <source>
        <dbReference type="ARBA" id="ARBA00023125"/>
    </source>
</evidence>
<comment type="caution">
    <text evidence="5">The sequence shown here is derived from an EMBL/GenBank/DDBJ whole genome shotgun (WGS) entry which is preliminary data.</text>
</comment>
<evidence type="ECO:0000313" key="5">
    <source>
        <dbReference type="EMBL" id="GAA2357447.1"/>
    </source>
</evidence>
<keyword evidence="1" id="KW-0805">Transcription regulation</keyword>
<dbReference type="PANTHER" id="PTHR30204:SF94">
    <property type="entry name" value="HEAVY METAL-DEPENDENT TRANSCRIPTIONAL REGULATOR HI_0293-RELATED"/>
    <property type="match status" value="1"/>
</dbReference>
<keyword evidence="6" id="KW-1185">Reference proteome</keyword>
<evidence type="ECO:0000256" key="1">
    <source>
        <dbReference type="ARBA" id="ARBA00023015"/>
    </source>
</evidence>
<dbReference type="RefSeq" id="WP_344614994.1">
    <property type="nucleotide sequence ID" value="NZ_BAAARV010000040.1"/>
</dbReference>
<dbReference type="EMBL" id="BAAARV010000040">
    <property type="protein sequence ID" value="GAA2357447.1"/>
    <property type="molecule type" value="Genomic_DNA"/>
</dbReference>
<evidence type="ECO:0000256" key="3">
    <source>
        <dbReference type="ARBA" id="ARBA00023163"/>
    </source>
</evidence>
<organism evidence="5 6">
    <name type="scientific">Dactylosporangium salmoneum</name>
    <dbReference type="NCBI Taxonomy" id="53361"/>
    <lineage>
        <taxon>Bacteria</taxon>
        <taxon>Bacillati</taxon>
        <taxon>Actinomycetota</taxon>
        <taxon>Actinomycetes</taxon>
        <taxon>Micromonosporales</taxon>
        <taxon>Micromonosporaceae</taxon>
        <taxon>Dactylosporangium</taxon>
    </lineage>
</organism>
<sequence>MRIGALARVAGTSTRTLRYYEQEGLLTSARTPAGYRDYDPAAVRRVRNVRELLSLGFTIADVREFLPWLDRELPPTFAAGAGCVAAMRVAEERLALIRQRLDTLTQLHDSLAARLDRPAAARPGLVDALAHRGVPPEGPADPPG</sequence>
<dbReference type="Proteomes" id="UP001501444">
    <property type="component" value="Unassembled WGS sequence"/>
</dbReference>
<accession>A0ABN3GQ04</accession>
<feature type="domain" description="HTH merR-type" evidence="4">
    <location>
        <begin position="1"/>
        <end position="68"/>
    </location>
</feature>
<dbReference type="PANTHER" id="PTHR30204">
    <property type="entry name" value="REDOX-CYCLING DRUG-SENSING TRANSCRIPTIONAL ACTIVATOR SOXR"/>
    <property type="match status" value="1"/>
</dbReference>
<dbReference type="PROSITE" id="PS50937">
    <property type="entry name" value="HTH_MERR_2"/>
    <property type="match status" value="1"/>
</dbReference>
<evidence type="ECO:0000259" key="4">
    <source>
        <dbReference type="PROSITE" id="PS50937"/>
    </source>
</evidence>
<proteinExistence type="predicted"/>
<name>A0ABN3GQ04_9ACTN</name>
<dbReference type="SMART" id="SM00422">
    <property type="entry name" value="HTH_MERR"/>
    <property type="match status" value="1"/>
</dbReference>
<reference evidence="5 6" key="1">
    <citation type="journal article" date="2019" name="Int. J. Syst. Evol. Microbiol.">
        <title>The Global Catalogue of Microorganisms (GCM) 10K type strain sequencing project: providing services to taxonomists for standard genome sequencing and annotation.</title>
        <authorList>
            <consortium name="The Broad Institute Genomics Platform"/>
            <consortium name="The Broad Institute Genome Sequencing Center for Infectious Disease"/>
            <person name="Wu L."/>
            <person name="Ma J."/>
        </authorList>
    </citation>
    <scope>NUCLEOTIDE SEQUENCE [LARGE SCALE GENOMIC DNA]</scope>
    <source>
        <strain evidence="5 6">JCM 3272</strain>
    </source>
</reference>
<keyword evidence="3" id="KW-0804">Transcription</keyword>
<dbReference type="InterPro" id="IPR047057">
    <property type="entry name" value="MerR_fam"/>
</dbReference>
<evidence type="ECO:0000313" key="6">
    <source>
        <dbReference type="Proteomes" id="UP001501444"/>
    </source>
</evidence>
<gene>
    <name evidence="5" type="ORF">GCM10010170_050790</name>
</gene>